<dbReference type="EMBL" id="VSSQ01035465">
    <property type="protein sequence ID" value="MPM87681.1"/>
    <property type="molecule type" value="Genomic_DNA"/>
</dbReference>
<name>A0A645DEJ8_9ZZZZ</name>
<protein>
    <submittedName>
        <fullName evidence="1">Uncharacterized protein</fullName>
    </submittedName>
</protein>
<accession>A0A645DEJ8</accession>
<comment type="caution">
    <text evidence="1">The sequence shown here is derived from an EMBL/GenBank/DDBJ whole genome shotgun (WGS) entry which is preliminary data.</text>
</comment>
<gene>
    <name evidence="1" type="ORF">SDC9_134781</name>
</gene>
<reference evidence="1" key="1">
    <citation type="submission" date="2019-08" db="EMBL/GenBank/DDBJ databases">
        <authorList>
            <person name="Kucharzyk K."/>
            <person name="Murdoch R.W."/>
            <person name="Higgins S."/>
            <person name="Loffler F."/>
        </authorList>
    </citation>
    <scope>NUCLEOTIDE SEQUENCE</scope>
</reference>
<sequence>MQALRCNRSPVDDYAGNSVILPDHNVFKAHKVKDFSSCRCCSCDQFSYGFHGICHVIPGLVFLIPDPEVVQDMAGFFLHDNAREHHASSPHAASERQLLLVNCNLCPGFGKILCSHKVRRSPSYKCHIDIRVIEEGFRILIKNCPCDYDFVEFHFDLS</sequence>
<proteinExistence type="predicted"/>
<dbReference type="AlphaFoldDB" id="A0A645DEJ8"/>
<evidence type="ECO:0000313" key="1">
    <source>
        <dbReference type="EMBL" id="MPM87681.1"/>
    </source>
</evidence>
<organism evidence="1">
    <name type="scientific">bioreactor metagenome</name>
    <dbReference type="NCBI Taxonomy" id="1076179"/>
    <lineage>
        <taxon>unclassified sequences</taxon>
        <taxon>metagenomes</taxon>
        <taxon>ecological metagenomes</taxon>
    </lineage>
</organism>